<comment type="caution">
    <text evidence="2">The sequence shown here is derived from an EMBL/GenBank/DDBJ whole genome shotgun (WGS) entry which is preliminary data.</text>
</comment>
<dbReference type="AlphaFoldDB" id="A0A434A7R0"/>
<evidence type="ECO:0000313" key="2">
    <source>
        <dbReference type="EMBL" id="RUT70386.1"/>
    </source>
</evidence>
<accession>A0A434A7R0</accession>
<dbReference type="EMBL" id="QWDM01000006">
    <property type="protein sequence ID" value="RUT70386.1"/>
    <property type="molecule type" value="Genomic_DNA"/>
</dbReference>
<name>A0A434A7R0_9FLAO</name>
<dbReference type="PANTHER" id="PTHR43685:SF2">
    <property type="entry name" value="GLYCOSYLTRANSFERASE 2-LIKE DOMAIN-CONTAINING PROTEIN"/>
    <property type="match status" value="1"/>
</dbReference>
<dbReference type="InterPro" id="IPR029044">
    <property type="entry name" value="Nucleotide-diphossugar_trans"/>
</dbReference>
<dbReference type="RefSeq" id="WP_127338468.1">
    <property type="nucleotide sequence ID" value="NZ_QWDM01000006.1"/>
</dbReference>
<dbReference type="Gene3D" id="3.90.550.10">
    <property type="entry name" value="Spore Coat Polysaccharide Biosynthesis Protein SpsA, Chain A"/>
    <property type="match status" value="1"/>
</dbReference>
<sequence length="307" mass="35718">MAKLSIILPSYNHSAFLTDRLESISNQTYKDWEAIIIDDKSTDNSVQIITDFLNSNPDFNVRYFIVNESNSGSGYFSWQKGIELAETEFIWIAETDDYSEPSFLEELVNILELNDTASLAFCGSKYVENGTVIYDSANRTKDLNTPEGEYRIIHKEVFLNSMPFDTFITNGSSVVFRKPETEIPAVLFQNKLCSDIFLWSYLVQNNSFAFLNKNLNFFRRHEGSTSSYLQKNKLENVYHEKAGYLNYFGQTEKYGQFIDHYIKNYVWTNKKEFLNTSSIQEIQSDKKLTGLYFYKLVQFIISKILNK</sequence>
<proteinExistence type="predicted"/>
<dbReference type="GO" id="GO:0016740">
    <property type="term" value="F:transferase activity"/>
    <property type="evidence" value="ECO:0007669"/>
    <property type="project" value="UniProtKB-KW"/>
</dbReference>
<dbReference type="Pfam" id="PF00535">
    <property type="entry name" value="Glycos_transf_2"/>
    <property type="match status" value="1"/>
</dbReference>
<evidence type="ECO:0000313" key="3">
    <source>
        <dbReference type="Proteomes" id="UP000288102"/>
    </source>
</evidence>
<organism evidence="2 3">
    <name type="scientific">Flavobacterium cupreum</name>
    <dbReference type="NCBI Taxonomy" id="2133766"/>
    <lineage>
        <taxon>Bacteria</taxon>
        <taxon>Pseudomonadati</taxon>
        <taxon>Bacteroidota</taxon>
        <taxon>Flavobacteriia</taxon>
        <taxon>Flavobacteriales</taxon>
        <taxon>Flavobacteriaceae</taxon>
        <taxon>Flavobacterium</taxon>
    </lineage>
</organism>
<protein>
    <submittedName>
        <fullName evidence="2">Glycosyltransferase</fullName>
    </submittedName>
</protein>
<dbReference type="SUPFAM" id="SSF53448">
    <property type="entry name" value="Nucleotide-diphospho-sugar transferases"/>
    <property type="match status" value="1"/>
</dbReference>
<evidence type="ECO:0000259" key="1">
    <source>
        <dbReference type="Pfam" id="PF00535"/>
    </source>
</evidence>
<keyword evidence="2" id="KW-0808">Transferase</keyword>
<dbReference type="InterPro" id="IPR050834">
    <property type="entry name" value="Glycosyltransf_2"/>
</dbReference>
<reference evidence="3" key="1">
    <citation type="journal article" date="2019" name="Syst. Appl. Microbiol.">
        <title>Flavobacterium circumlabens sp. nov. and Flavobacterium cupreum sp. nov., two psychrotrophic species isolated from Antarctic environmental samples.</title>
        <authorList>
            <person name="Kralova S."/>
            <person name="Busse H.-J."/>
            <person name="Svec P."/>
            <person name="Maslanova I."/>
            <person name="Stankova E."/>
            <person name="Bartak M."/>
            <person name="Sedlacek I."/>
        </authorList>
    </citation>
    <scope>NUCLEOTIDE SEQUENCE [LARGE SCALE GENOMIC DNA]</scope>
    <source>
        <strain evidence="3">CCM 8825</strain>
    </source>
</reference>
<dbReference type="Proteomes" id="UP000288102">
    <property type="component" value="Unassembled WGS sequence"/>
</dbReference>
<feature type="domain" description="Glycosyltransferase 2-like" evidence="1">
    <location>
        <begin position="5"/>
        <end position="133"/>
    </location>
</feature>
<dbReference type="InterPro" id="IPR001173">
    <property type="entry name" value="Glyco_trans_2-like"/>
</dbReference>
<dbReference type="OrthoDB" id="635429at2"/>
<dbReference type="PANTHER" id="PTHR43685">
    <property type="entry name" value="GLYCOSYLTRANSFERASE"/>
    <property type="match status" value="1"/>
</dbReference>
<gene>
    <name evidence="2" type="ORF">D0817_11265</name>
</gene>
<keyword evidence="3" id="KW-1185">Reference proteome</keyword>